<dbReference type="EMBL" id="JAGKQH010000015">
    <property type="protein sequence ID" value="KAG6579013.1"/>
    <property type="molecule type" value="Genomic_DNA"/>
</dbReference>
<dbReference type="AlphaFoldDB" id="A0AAV6MCP9"/>
<sequence length="172" mass="20042">MTPTFGDLQPSDGSYSSFRATQPESGRLNVQVHRQRTHDWFSFPITHSEREIRARFRGGQTERYWVSLGLATNLFRKRNPRSRRVWGTKSAYGTTPSGPTILGWSQFLGKEDFRHIPKEMFYYYNNTYYFYSNFGILLGIGMSELCRRVLFSQVHCFSKPIECLVDLVFPAS</sequence>
<dbReference type="Proteomes" id="UP000685013">
    <property type="component" value="Chromosome 15"/>
</dbReference>
<gene>
    <name evidence="2" type="ORF">SDJN03_23461</name>
</gene>
<protein>
    <submittedName>
        <fullName evidence="2">Uncharacterized protein</fullName>
    </submittedName>
</protein>
<feature type="non-terminal residue" evidence="2">
    <location>
        <position position="1"/>
    </location>
</feature>
<comment type="caution">
    <text evidence="2">The sequence shown here is derived from an EMBL/GenBank/DDBJ whole genome shotgun (WGS) entry which is preliminary data.</text>
</comment>
<evidence type="ECO:0000313" key="3">
    <source>
        <dbReference type="Proteomes" id="UP000685013"/>
    </source>
</evidence>
<proteinExistence type="predicted"/>
<reference evidence="2 3" key="1">
    <citation type="journal article" date="2021" name="Hortic Res">
        <title>The domestication of Cucurbita argyrosperma as revealed by the genome of its wild relative.</title>
        <authorList>
            <person name="Barrera-Redondo J."/>
            <person name="Sanchez-de la Vega G."/>
            <person name="Aguirre-Liguori J.A."/>
            <person name="Castellanos-Morales G."/>
            <person name="Gutierrez-Guerrero Y.T."/>
            <person name="Aguirre-Dugua X."/>
            <person name="Aguirre-Planter E."/>
            <person name="Tenaillon M.I."/>
            <person name="Lira-Saade R."/>
            <person name="Eguiarte L.E."/>
        </authorList>
    </citation>
    <scope>NUCLEOTIDE SEQUENCE [LARGE SCALE GENOMIC DNA]</scope>
    <source>
        <strain evidence="2">JBR-2021</strain>
    </source>
</reference>
<name>A0AAV6MCP9_9ROSI</name>
<feature type="compositionally biased region" description="Polar residues" evidence="1">
    <location>
        <begin position="11"/>
        <end position="24"/>
    </location>
</feature>
<accession>A0AAV6MCP9</accession>
<evidence type="ECO:0000313" key="2">
    <source>
        <dbReference type="EMBL" id="KAG6579013.1"/>
    </source>
</evidence>
<keyword evidence="3" id="KW-1185">Reference proteome</keyword>
<organism evidence="2 3">
    <name type="scientific">Cucurbita argyrosperma subsp. sororia</name>
    <dbReference type="NCBI Taxonomy" id="37648"/>
    <lineage>
        <taxon>Eukaryota</taxon>
        <taxon>Viridiplantae</taxon>
        <taxon>Streptophyta</taxon>
        <taxon>Embryophyta</taxon>
        <taxon>Tracheophyta</taxon>
        <taxon>Spermatophyta</taxon>
        <taxon>Magnoliopsida</taxon>
        <taxon>eudicotyledons</taxon>
        <taxon>Gunneridae</taxon>
        <taxon>Pentapetalae</taxon>
        <taxon>rosids</taxon>
        <taxon>fabids</taxon>
        <taxon>Cucurbitales</taxon>
        <taxon>Cucurbitaceae</taxon>
        <taxon>Cucurbiteae</taxon>
        <taxon>Cucurbita</taxon>
    </lineage>
</organism>
<feature type="region of interest" description="Disordered" evidence="1">
    <location>
        <begin position="1"/>
        <end position="28"/>
    </location>
</feature>
<evidence type="ECO:0000256" key="1">
    <source>
        <dbReference type="SAM" id="MobiDB-lite"/>
    </source>
</evidence>